<dbReference type="SUPFAM" id="SSF90123">
    <property type="entry name" value="ABC transporter transmembrane region"/>
    <property type="match status" value="1"/>
</dbReference>
<feature type="transmembrane region" description="Helical" evidence="7">
    <location>
        <begin position="268"/>
        <end position="287"/>
    </location>
</feature>
<dbReference type="PANTHER" id="PTHR43394:SF4">
    <property type="entry name" value="TOXIN SECRETION ABC TRANSPORTER ATP-BINDING PROTEIN"/>
    <property type="match status" value="1"/>
</dbReference>
<evidence type="ECO:0000256" key="3">
    <source>
        <dbReference type="ARBA" id="ARBA00022741"/>
    </source>
</evidence>
<feature type="domain" description="ABC transmembrane type-1" evidence="9">
    <location>
        <begin position="41"/>
        <end position="322"/>
    </location>
</feature>
<organism evidence="10 11">
    <name type="scientific">Chloracidobacterium validum</name>
    <dbReference type="NCBI Taxonomy" id="2821543"/>
    <lineage>
        <taxon>Bacteria</taxon>
        <taxon>Pseudomonadati</taxon>
        <taxon>Acidobacteriota</taxon>
        <taxon>Terriglobia</taxon>
        <taxon>Terriglobales</taxon>
        <taxon>Acidobacteriaceae</taxon>
        <taxon>Chloracidobacterium</taxon>
    </lineage>
</organism>
<keyword evidence="3" id="KW-0547">Nucleotide-binding</keyword>
<feature type="transmembrane region" description="Helical" evidence="7">
    <location>
        <begin position="41"/>
        <end position="65"/>
    </location>
</feature>
<evidence type="ECO:0000256" key="4">
    <source>
        <dbReference type="ARBA" id="ARBA00022840"/>
    </source>
</evidence>
<dbReference type="SMART" id="SM00382">
    <property type="entry name" value="AAA"/>
    <property type="match status" value="1"/>
</dbReference>
<dbReference type="InterPro" id="IPR003593">
    <property type="entry name" value="AAA+_ATPase"/>
</dbReference>
<evidence type="ECO:0000259" key="8">
    <source>
        <dbReference type="PROSITE" id="PS50893"/>
    </source>
</evidence>
<dbReference type="PROSITE" id="PS50893">
    <property type="entry name" value="ABC_TRANSPORTER_2"/>
    <property type="match status" value="1"/>
</dbReference>
<dbReference type="SUPFAM" id="SSF52540">
    <property type="entry name" value="P-loop containing nucleoside triphosphate hydrolases"/>
    <property type="match status" value="1"/>
</dbReference>
<dbReference type="PANTHER" id="PTHR43394">
    <property type="entry name" value="ATP-DEPENDENT PERMEASE MDL1, MITOCHONDRIAL"/>
    <property type="match status" value="1"/>
</dbReference>
<dbReference type="Gene3D" id="1.20.1560.10">
    <property type="entry name" value="ABC transporter type 1, transmembrane domain"/>
    <property type="match status" value="1"/>
</dbReference>
<evidence type="ECO:0000313" key="10">
    <source>
        <dbReference type="EMBL" id="QUW03345.1"/>
    </source>
</evidence>
<sequence length="605" mass="66203">MGDSGGHGVTAAFSAADSDHAHPTPTQRLWRLLVLDSRDMLAILAYTTVAGLFSLAVPITAQVLVNTIAQGQALQQLVVLAALVLFFLSFAGVLRLFQLVLLERLQQRIFVRVSMNLGDRLPRLQLGALTGEYAPELVNRFFDVINIQKAFAKLALDGLDAVLKVFVGLLLLAFYSPILLGFDLAVVFAGLFIIFVLGINGLRTSILESKKKYKVAAWLEELARCHISFKMSGTLDFITEQTNALSVAYLKARRSHFAVLFRQAVGNYFFYALASAGILAIGGWLVINRQLTIGQLVAAEIVVVSVLAGLDKVISQLEHVYDLLTALDKVGHVEDLPIERKGGIEVPDRENGASVVCRNVRFSYRPGTEVLSGVDLSVGTGEWVSVVGLSGAGKSTLMALICGLLEPSHGTVEVNGVDVRDANLDTLRLLVGMVGDREEIFEGTIEENLRVGADWLTQEDIRWAIDLMQLTNELAELPQGLQTPLVSGGYNLSRGQVQRLLLARTIARRPKLLILDEAFMGIDECAKLKILDAIYDRAHRWTIIDISHDSEVVVRSSTIHVLDKGMIIETGSPEELSWRRGGAFASLFPEVSRQLIGKRLPTGRS</sequence>
<protein>
    <submittedName>
        <fullName evidence="10">ATP-binding cassette domain-containing protein</fullName>
    </submittedName>
</protein>
<dbReference type="RefSeq" id="WP_211429236.1">
    <property type="nucleotide sequence ID" value="NZ_CP072648.1"/>
</dbReference>
<evidence type="ECO:0000256" key="5">
    <source>
        <dbReference type="ARBA" id="ARBA00022989"/>
    </source>
</evidence>
<dbReference type="InterPro" id="IPR003439">
    <property type="entry name" value="ABC_transporter-like_ATP-bd"/>
</dbReference>
<evidence type="ECO:0000256" key="7">
    <source>
        <dbReference type="SAM" id="Phobius"/>
    </source>
</evidence>
<dbReference type="InterPro" id="IPR039421">
    <property type="entry name" value="Type_1_exporter"/>
</dbReference>
<keyword evidence="6 7" id="KW-0472">Membrane</keyword>
<dbReference type="GO" id="GO:0005524">
    <property type="term" value="F:ATP binding"/>
    <property type="evidence" value="ECO:0007669"/>
    <property type="project" value="UniProtKB-KW"/>
</dbReference>
<name>A0ABX8BE51_9BACT</name>
<dbReference type="InterPro" id="IPR011527">
    <property type="entry name" value="ABC1_TM_dom"/>
</dbReference>
<evidence type="ECO:0000256" key="6">
    <source>
        <dbReference type="ARBA" id="ARBA00023136"/>
    </source>
</evidence>
<dbReference type="Pfam" id="PF00005">
    <property type="entry name" value="ABC_tran"/>
    <property type="match status" value="1"/>
</dbReference>
<evidence type="ECO:0000256" key="1">
    <source>
        <dbReference type="ARBA" id="ARBA00004651"/>
    </source>
</evidence>
<keyword evidence="4 10" id="KW-0067">ATP-binding</keyword>
<gene>
    <name evidence="10" type="ORF">J8C06_02580</name>
</gene>
<comment type="subcellular location">
    <subcellularLocation>
        <location evidence="1">Cell membrane</location>
        <topology evidence="1">Multi-pass membrane protein</topology>
    </subcellularLocation>
</comment>
<feature type="domain" description="ABC transporter" evidence="8">
    <location>
        <begin position="355"/>
        <end position="589"/>
    </location>
</feature>
<dbReference type="PROSITE" id="PS50929">
    <property type="entry name" value="ABC_TM1F"/>
    <property type="match status" value="1"/>
</dbReference>
<feature type="transmembrane region" description="Helical" evidence="7">
    <location>
        <begin position="184"/>
        <end position="202"/>
    </location>
</feature>
<accession>A0ABX8BE51</accession>
<keyword evidence="2 7" id="KW-0812">Transmembrane</keyword>
<dbReference type="Proteomes" id="UP000676506">
    <property type="component" value="Chromosome 1"/>
</dbReference>
<feature type="transmembrane region" description="Helical" evidence="7">
    <location>
        <begin position="77"/>
        <end position="102"/>
    </location>
</feature>
<evidence type="ECO:0000256" key="2">
    <source>
        <dbReference type="ARBA" id="ARBA00022692"/>
    </source>
</evidence>
<dbReference type="Gene3D" id="3.40.50.300">
    <property type="entry name" value="P-loop containing nucleotide triphosphate hydrolases"/>
    <property type="match status" value="1"/>
</dbReference>
<keyword evidence="5 7" id="KW-1133">Transmembrane helix</keyword>
<dbReference type="InterPro" id="IPR027417">
    <property type="entry name" value="P-loop_NTPase"/>
</dbReference>
<reference evidence="10 11" key="1">
    <citation type="submission" date="2021-03" db="EMBL/GenBank/DDBJ databases">
        <title>Genomic and phenotypic characterization of Chloracidobacterium isolates provides evidence for multiple species.</title>
        <authorList>
            <person name="Saini M.K."/>
            <person name="Costas A.M.G."/>
            <person name="Tank M."/>
            <person name="Bryant D.A."/>
        </authorList>
    </citation>
    <scope>NUCLEOTIDE SEQUENCE [LARGE SCALE GENOMIC DNA]</scope>
    <source>
        <strain evidence="10 11">BV2-C</strain>
    </source>
</reference>
<dbReference type="EMBL" id="CP072648">
    <property type="protein sequence ID" value="QUW03345.1"/>
    <property type="molecule type" value="Genomic_DNA"/>
</dbReference>
<evidence type="ECO:0000313" key="11">
    <source>
        <dbReference type="Proteomes" id="UP000676506"/>
    </source>
</evidence>
<dbReference type="InterPro" id="IPR036640">
    <property type="entry name" value="ABC1_TM_sf"/>
</dbReference>
<dbReference type="Pfam" id="PF00664">
    <property type="entry name" value="ABC_membrane"/>
    <property type="match status" value="1"/>
</dbReference>
<keyword evidence="11" id="KW-1185">Reference proteome</keyword>
<evidence type="ECO:0000259" key="9">
    <source>
        <dbReference type="PROSITE" id="PS50929"/>
    </source>
</evidence>
<proteinExistence type="predicted"/>